<evidence type="ECO:0000256" key="10">
    <source>
        <dbReference type="PIRSR" id="PIRSR000388-3"/>
    </source>
</evidence>
<comment type="caution">
    <text evidence="11">The sequence shown here is derived from an EMBL/GenBank/DDBJ whole genome shotgun (WGS) entry which is preliminary data.</text>
</comment>
<evidence type="ECO:0000256" key="7">
    <source>
        <dbReference type="HAMAP-Rule" id="MF_00156"/>
    </source>
</evidence>
<name>A0A2M9Y3Y2_9LEPT</name>
<comment type="pathway">
    <text evidence="1 7">Cofactor biosynthesis; (R)-pantothenate biosynthesis; (R)-pantoate from 3-methyl-2-oxobutanoate: step 1/2.</text>
</comment>
<evidence type="ECO:0000256" key="6">
    <source>
        <dbReference type="ARBA" id="ARBA00056497"/>
    </source>
</evidence>
<dbReference type="PANTHER" id="PTHR20881:SF0">
    <property type="entry name" value="3-METHYL-2-OXOBUTANOATE HYDROXYMETHYLTRANSFERASE"/>
    <property type="match status" value="1"/>
</dbReference>
<feature type="binding site" evidence="7 10">
    <location>
        <position position="83"/>
    </location>
    <ligand>
        <name>Mg(2+)</name>
        <dbReference type="ChEBI" id="CHEBI:18420"/>
    </ligand>
</feature>
<dbReference type="OrthoDB" id="9781789at2"/>
<evidence type="ECO:0000256" key="3">
    <source>
        <dbReference type="ARBA" id="ARBA00011424"/>
    </source>
</evidence>
<keyword evidence="4 7" id="KW-0566">Pantothenate biosynthesis</keyword>
<dbReference type="HAMAP" id="MF_00156">
    <property type="entry name" value="PanB"/>
    <property type="match status" value="1"/>
</dbReference>
<dbReference type="EC" id="2.1.2.11" evidence="7"/>
<comment type="cofactor">
    <cofactor evidence="7 10">
        <name>Mg(2+)</name>
        <dbReference type="ChEBI" id="CHEBI:18420"/>
    </cofactor>
    <text evidence="7 10">Binds 1 Mg(2+) ion per subunit.</text>
</comment>
<dbReference type="GO" id="GO:0000287">
    <property type="term" value="F:magnesium ion binding"/>
    <property type="evidence" value="ECO:0007669"/>
    <property type="project" value="TreeGrafter"/>
</dbReference>
<dbReference type="RefSeq" id="WP_100789561.1">
    <property type="nucleotide sequence ID" value="NZ_NPDQ01000002.1"/>
</dbReference>
<protein>
    <recommendedName>
        <fullName evidence="7">3-methyl-2-oxobutanoate hydroxymethyltransferase</fullName>
        <ecNumber evidence="7">2.1.2.11</ecNumber>
    </recommendedName>
    <alternativeName>
        <fullName evidence="7">Ketopantoate hydroxymethyltransferase</fullName>
        <shortName evidence="7">KPHMT</shortName>
    </alternativeName>
</protein>
<dbReference type="InterPro" id="IPR015813">
    <property type="entry name" value="Pyrv/PenolPyrv_kinase-like_dom"/>
</dbReference>
<dbReference type="NCBIfam" id="TIGR00222">
    <property type="entry name" value="panB"/>
    <property type="match status" value="1"/>
</dbReference>
<dbReference type="NCBIfam" id="NF001452">
    <property type="entry name" value="PRK00311.1"/>
    <property type="match status" value="1"/>
</dbReference>
<dbReference type="AlphaFoldDB" id="A0A2M9Y3Y2"/>
<feature type="binding site" evidence="7 10">
    <location>
        <position position="115"/>
    </location>
    <ligand>
        <name>Mg(2+)</name>
        <dbReference type="ChEBI" id="CHEBI:18420"/>
    </ligand>
</feature>
<dbReference type="Gene3D" id="3.20.20.60">
    <property type="entry name" value="Phosphoenolpyruvate-binding domains"/>
    <property type="match status" value="1"/>
</dbReference>
<dbReference type="PANTHER" id="PTHR20881">
    <property type="entry name" value="3-METHYL-2-OXOBUTANOATE HYDROXYMETHYLTRANSFERASE"/>
    <property type="match status" value="1"/>
</dbReference>
<dbReference type="Pfam" id="PF02548">
    <property type="entry name" value="Pantoate_transf"/>
    <property type="match status" value="1"/>
</dbReference>
<comment type="similarity">
    <text evidence="2 7">Belongs to the PanB family.</text>
</comment>
<keyword evidence="5 7" id="KW-0808">Transferase</keyword>
<accession>A0A2M9Y3Y2</accession>
<organism evidence="11 12">
    <name type="scientific">Leptospira brenneri</name>
    <dbReference type="NCBI Taxonomy" id="2023182"/>
    <lineage>
        <taxon>Bacteria</taxon>
        <taxon>Pseudomonadati</taxon>
        <taxon>Spirochaetota</taxon>
        <taxon>Spirochaetia</taxon>
        <taxon>Leptospirales</taxon>
        <taxon>Leptospiraceae</taxon>
        <taxon>Leptospira</taxon>
    </lineage>
</organism>
<dbReference type="GO" id="GO:0003864">
    <property type="term" value="F:3-methyl-2-oxobutanoate hydroxymethyltransferase activity"/>
    <property type="evidence" value="ECO:0007669"/>
    <property type="project" value="UniProtKB-UniRule"/>
</dbReference>
<dbReference type="InterPro" id="IPR003700">
    <property type="entry name" value="Pantoate_hydroxy_MeTrfase"/>
</dbReference>
<dbReference type="CDD" id="cd06557">
    <property type="entry name" value="KPHMT-like"/>
    <property type="match status" value="1"/>
</dbReference>
<comment type="catalytic activity">
    <reaction evidence="7">
        <text>(6R)-5,10-methylene-5,6,7,8-tetrahydrofolate + 3-methyl-2-oxobutanoate + H2O = 2-dehydropantoate + (6S)-5,6,7,8-tetrahydrofolate</text>
        <dbReference type="Rhea" id="RHEA:11824"/>
        <dbReference type="ChEBI" id="CHEBI:11561"/>
        <dbReference type="ChEBI" id="CHEBI:11851"/>
        <dbReference type="ChEBI" id="CHEBI:15377"/>
        <dbReference type="ChEBI" id="CHEBI:15636"/>
        <dbReference type="ChEBI" id="CHEBI:57453"/>
        <dbReference type="EC" id="2.1.2.11"/>
    </reaction>
</comment>
<sequence length="268" mass="29440">MKNIILQYKKKYDAGEPISVITCYDYTFATLFNRTEIDCILVGDSLGMVIQGNQSTLPVTLDEIIYHTKAVCKGAPDKTIVADLPFLSYQTSIEEGIRSAGRVLKETNASCVKLEGDSEFIIELTRRMTESGIPVFAHLGLTPQSVHTLGGHRVQGKTDAARSKMVRKARELAEAGAFALLLEMVPESLGKEITESIRIPTIGIGAGKYTSGQVLVMQDLLGLNEDFHPKFLKKFGNLSGPVKDAVNAYHREVSKREYPSEAHAFSDT</sequence>
<dbReference type="SUPFAM" id="SSF51621">
    <property type="entry name" value="Phosphoenolpyruvate/pyruvate domain"/>
    <property type="match status" value="1"/>
</dbReference>
<comment type="subunit">
    <text evidence="3 7">Homodecamer; pentamer of dimers.</text>
</comment>
<dbReference type="FunFam" id="3.20.20.60:FF:000003">
    <property type="entry name" value="3-methyl-2-oxobutanoate hydroxymethyltransferase"/>
    <property type="match status" value="1"/>
</dbReference>
<evidence type="ECO:0000256" key="4">
    <source>
        <dbReference type="ARBA" id="ARBA00022655"/>
    </source>
</evidence>
<dbReference type="PIRSF" id="PIRSF000388">
    <property type="entry name" value="Pantoate_hydroxy_MeTrfase"/>
    <property type="match status" value="1"/>
</dbReference>
<feature type="binding site" evidence="7 9">
    <location>
        <position position="83"/>
    </location>
    <ligand>
        <name>3-methyl-2-oxobutanoate</name>
        <dbReference type="ChEBI" id="CHEBI:11851"/>
    </ligand>
</feature>
<dbReference type="UniPathway" id="UPA00028">
    <property type="reaction ID" value="UER00003"/>
</dbReference>
<comment type="function">
    <text evidence="6 7">Catalyzes the reversible reaction in which hydroxymethyl group from 5,10-methylenetetrahydrofolate is transferred onto alpha-ketoisovalerate to form ketopantoate.</text>
</comment>
<dbReference type="InterPro" id="IPR040442">
    <property type="entry name" value="Pyrv_kinase-like_dom_sf"/>
</dbReference>
<evidence type="ECO:0000313" key="11">
    <source>
        <dbReference type="EMBL" id="TGK96372.1"/>
    </source>
</evidence>
<feature type="active site" description="Proton acceptor" evidence="7 8">
    <location>
        <position position="183"/>
    </location>
</feature>
<dbReference type="GO" id="GO:0015940">
    <property type="term" value="P:pantothenate biosynthetic process"/>
    <property type="evidence" value="ECO:0007669"/>
    <property type="project" value="UniProtKB-UniRule"/>
</dbReference>
<evidence type="ECO:0000256" key="9">
    <source>
        <dbReference type="PIRSR" id="PIRSR000388-2"/>
    </source>
</evidence>
<evidence type="ECO:0000256" key="8">
    <source>
        <dbReference type="PIRSR" id="PIRSR000388-1"/>
    </source>
</evidence>
<dbReference type="GO" id="GO:0032259">
    <property type="term" value="P:methylation"/>
    <property type="evidence" value="ECO:0007669"/>
    <property type="project" value="UniProtKB-KW"/>
</dbReference>
<gene>
    <name evidence="7 11" type="primary">panB</name>
    <name evidence="11" type="ORF">EHQ30_07145</name>
</gene>
<keyword evidence="7 10" id="KW-0479">Metal-binding</keyword>
<keyword evidence="12" id="KW-1185">Reference proteome</keyword>
<comment type="subcellular location">
    <subcellularLocation>
        <location evidence="7">Cytoplasm</location>
    </subcellularLocation>
</comment>
<evidence type="ECO:0000256" key="1">
    <source>
        <dbReference type="ARBA" id="ARBA00005033"/>
    </source>
</evidence>
<feature type="binding site" evidence="7 10">
    <location>
        <position position="44"/>
    </location>
    <ligand>
        <name>Mg(2+)</name>
        <dbReference type="ChEBI" id="CHEBI:18420"/>
    </ligand>
</feature>
<keyword evidence="11" id="KW-0489">Methyltransferase</keyword>
<dbReference type="EMBL" id="RQFP01000001">
    <property type="protein sequence ID" value="TGK96372.1"/>
    <property type="molecule type" value="Genomic_DNA"/>
</dbReference>
<feature type="binding site" evidence="7 9">
    <location>
        <begin position="44"/>
        <end position="45"/>
    </location>
    <ligand>
        <name>3-methyl-2-oxobutanoate</name>
        <dbReference type="ChEBI" id="CHEBI:11851"/>
    </ligand>
</feature>
<reference evidence="11" key="1">
    <citation type="journal article" date="2019" name="PLoS Negl. Trop. Dis.">
        <title>Revisiting the worldwide diversity of Leptospira species in the environment.</title>
        <authorList>
            <person name="Vincent A.T."/>
            <person name="Schiettekatte O."/>
            <person name="Bourhy P."/>
            <person name="Veyrier F.J."/>
            <person name="Picardeau M."/>
        </authorList>
    </citation>
    <scope>NUCLEOTIDE SEQUENCE [LARGE SCALE GENOMIC DNA]</scope>
    <source>
        <strain evidence="11">201800277</strain>
    </source>
</reference>
<evidence type="ECO:0000256" key="5">
    <source>
        <dbReference type="ARBA" id="ARBA00022679"/>
    </source>
</evidence>
<evidence type="ECO:0000256" key="2">
    <source>
        <dbReference type="ARBA" id="ARBA00008676"/>
    </source>
</evidence>
<dbReference type="GO" id="GO:0005737">
    <property type="term" value="C:cytoplasm"/>
    <property type="evidence" value="ECO:0007669"/>
    <property type="project" value="UniProtKB-SubCell"/>
</dbReference>
<dbReference type="GO" id="GO:0008168">
    <property type="term" value="F:methyltransferase activity"/>
    <property type="evidence" value="ECO:0007669"/>
    <property type="project" value="UniProtKB-KW"/>
</dbReference>
<dbReference type="Proteomes" id="UP000297891">
    <property type="component" value="Unassembled WGS sequence"/>
</dbReference>
<keyword evidence="7" id="KW-0963">Cytoplasm</keyword>
<proteinExistence type="inferred from homology"/>
<feature type="binding site" evidence="7 9">
    <location>
        <position position="113"/>
    </location>
    <ligand>
        <name>3-methyl-2-oxobutanoate</name>
        <dbReference type="ChEBI" id="CHEBI:11851"/>
    </ligand>
</feature>
<evidence type="ECO:0000313" key="12">
    <source>
        <dbReference type="Proteomes" id="UP000297891"/>
    </source>
</evidence>
<keyword evidence="7 10" id="KW-0460">Magnesium</keyword>